<evidence type="ECO:0000313" key="3">
    <source>
        <dbReference type="Proteomes" id="UP000799771"/>
    </source>
</evidence>
<evidence type="ECO:0000256" key="1">
    <source>
        <dbReference type="ARBA" id="ARBA00035112"/>
    </source>
</evidence>
<name>A0A6A6AB49_9PLEO</name>
<organism evidence="2 3">
    <name type="scientific">Dothidotthia symphoricarpi CBS 119687</name>
    <dbReference type="NCBI Taxonomy" id="1392245"/>
    <lineage>
        <taxon>Eukaryota</taxon>
        <taxon>Fungi</taxon>
        <taxon>Dikarya</taxon>
        <taxon>Ascomycota</taxon>
        <taxon>Pezizomycotina</taxon>
        <taxon>Dothideomycetes</taxon>
        <taxon>Pleosporomycetidae</taxon>
        <taxon>Pleosporales</taxon>
        <taxon>Dothidotthiaceae</taxon>
        <taxon>Dothidotthia</taxon>
    </lineage>
</organism>
<dbReference type="AlphaFoldDB" id="A0A6A6AB49"/>
<gene>
    <name evidence="2" type="ORF">P153DRAFT_341721</name>
</gene>
<reference evidence="2" key="1">
    <citation type="journal article" date="2020" name="Stud. Mycol.">
        <title>101 Dothideomycetes genomes: a test case for predicting lifestyles and emergence of pathogens.</title>
        <authorList>
            <person name="Haridas S."/>
            <person name="Albert R."/>
            <person name="Binder M."/>
            <person name="Bloem J."/>
            <person name="Labutti K."/>
            <person name="Salamov A."/>
            <person name="Andreopoulos B."/>
            <person name="Baker S."/>
            <person name="Barry K."/>
            <person name="Bills G."/>
            <person name="Bluhm B."/>
            <person name="Cannon C."/>
            <person name="Castanera R."/>
            <person name="Culley D."/>
            <person name="Daum C."/>
            <person name="Ezra D."/>
            <person name="Gonzalez J."/>
            <person name="Henrissat B."/>
            <person name="Kuo A."/>
            <person name="Liang C."/>
            <person name="Lipzen A."/>
            <person name="Lutzoni F."/>
            <person name="Magnuson J."/>
            <person name="Mondo S."/>
            <person name="Nolan M."/>
            <person name="Ohm R."/>
            <person name="Pangilinan J."/>
            <person name="Park H.-J."/>
            <person name="Ramirez L."/>
            <person name="Alfaro M."/>
            <person name="Sun H."/>
            <person name="Tritt A."/>
            <person name="Yoshinaga Y."/>
            <person name="Zwiers L.-H."/>
            <person name="Turgeon B."/>
            <person name="Goodwin S."/>
            <person name="Spatafora J."/>
            <person name="Crous P."/>
            <person name="Grigoriev I."/>
        </authorList>
    </citation>
    <scope>NUCLEOTIDE SEQUENCE</scope>
    <source>
        <strain evidence="2">CBS 119687</strain>
    </source>
</reference>
<comment type="similarity">
    <text evidence="1">Belongs to the ustYa family.</text>
</comment>
<dbReference type="PANTHER" id="PTHR33365">
    <property type="entry name" value="YALI0B05434P"/>
    <property type="match status" value="1"/>
</dbReference>
<dbReference type="EMBL" id="ML977507">
    <property type="protein sequence ID" value="KAF2129162.1"/>
    <property type="molecule type" value="Genomic_DNA"/>
</dbReference>
<protein>
    <recommendedName>
        <fullName evidence="4">Tat pathway signal sequence</fullName>
    </recommendedName>
</protein>
<dbReference type="Proteomes" id="UP000799771">
    <property type="component" value="Unassembled WGS sequence"/>
</dbReference>
<dbReference type="Pfam" id="PF11807">
    <property type="entry name" value="UstYa"/>
    <property type="match status" value="1"/>
</dbReference>
<dbReference type="RefSeq" id="XP_033523551.1">
    <property type="nucleotide sequence ID" value="XM_033665936.1"/>
</dbReference>
<evidence type="ECO:0008006" key="4">
    <source>
        <dbReference type="Google" id="ProtNLM"/>
    </source>
</evidence>
<evidence type="ECO:0000313" key="2">
    <source>
        <dbReference type="EMBL" id="KAF2129162.1"/>
    </source>
</evidence>
<keyword evidence="3" id="KW-1185">Reference proteome</keyword>
<dbReference type="PANTHER" id="PTHR33365:SF13">
    <property type="entry name" value="TAT PATHWAY SIGNAL SEQUENCE"/>
    <property type="match status" value="1"/>
</dbReference>
<sequence>MFGFLYPRPKHPKHPPLSPDISASETLLPASPTLKPTPSTHPLRIATKTLILCSIIYLSAGLWVGLRARSTTCVNSPDVDELCMRHVSVYSPIVRDVPPGWHTQRFNGTFLHENAYRGAAGPGVDAAWGALGVDYRSVVIPESEAEKTGLRGDQVKISREYGGGFPANVEGLHHLHCLDLLRKTLHWNYDYYLARKEGPFVNSEYIVRIHTTHCLDMLRQVLMCNPDVGVLGQVWWKPEGEADPMPFVDFNTRHRCRDFEGVRAWAEAHQLRPETEVDMGRFYEMPKPGDTVYSAIP</sequence>
<dbReference type="GeneID" id="54406368"/>
<dbReference type="OrthoDB" id="3687641at2759"/>
<accession>A0A6A6AB49</accession>
<dbReference type="InterPro" id="IPR021765">
    <property type="entry name" value="UstYa-like"/>
</dbReference>
<proteinExistence type="inferred from homology"/>
<dbReference type="GO" id="GO:0043386">
    <property type="term" value="P:mycotoxin biosynthetic process"/>
    <property type="evidence" value="ECO:0007669"/>
    <property type="project" value="InterPro"/>
</dbReference>